<dbReference type="OrthoDB" id="5586401at2759"/>
<sequence length="86" mass="10077">MSHHGKSEWAKSEEEEDRVETLIKASGCWDGHLGVVDCMSEKRDWRKCQDELVVFRECMQKAHQQRKQEQQPPKEAPAEEQPAEKK</sequence>
<organism evidence="2 3">
    <name type="scientific">Steinernema carpocapsae</name>
    <name type="common">Entomopathogenic nematode</name>
    <dbReference type="NCBI Taxonomy" id="34508"/>
    <lineage>
        <taxon>Eukaryota</taxon>
        <taxon>Metazoa</taxon>
        <taxon>Ecdysozoa</taxon>
        <taxon>Nematoda</taxon>
        <taxon>Chromadorea</taxon>
        <taxon>Rhabditida</taxon>
        <taxon>Tylenchina</taxon>
        <taxon>Panagrolaimomorpha</taxon>
        <taxon>Strongyloidoidea</taxon>
        <taxon>Steinernematidae</taxon>
        <taxon>Steinernema</taxon>
    </lineage>
</organism>
<dbReference type="EMBL" id="AZBU02000003">
    <property type="protein sequence ID" value="TKR86543.1"/>
    <property type="molecule type" value="Genomic_DNA"/>
</dbReference>
<feature type="region of interest" description="Disordered" evidence="1">
    <location>
        <begin position="60"/>
        <end position="86"/>
    </location>
</feature>
<dbReference type="GO" id="GO:0033617">
    <property type="term" value="P:mitochondrial respiratory chain complex IV assembly"/>
    <property type="evidence" value="ECO:0007669"/>
    <property type="project" value="InterPro"/>
</dbReference>
<protein>
    <recommendedName>
        <fullName evidence="4">CHCH domain-containing protein</fullName>
    </recommendedName>
</protein>
<reference evidence="2 3" key="2">
    <citation type="journal article" date="2019" name="G3 (Bethesda)">
        <title>Hybrid Assembly of the Genome of the Entomopathogenic Nematode Steinernema carpocapsae Identifies the X-Chromosome.</title>
        <authorList>
            <person name="Serra L."/>
            <person name="Macchietto M."/>
            <person name="Macias-Munoz A."/>
            <person name="McGill C.J."/>
            <person name="Rodriguez I.M."/>
            <person name="Rodriguez B."/>
            <person name="Murad R."/>
            <person name="Mortazavi A."/>
        </authorList>
    </citation>
    <scope>NUCLEOTIDE SEQUENCE [LARGE SCALE GENOMIC DNA]</scope>
    <source>
        <strain evidence="2 3">ALL</strain>
    </source>
</reference>
<gene>
    <name evidence="2" type="ORF">L596_011118</name>
</gene>
<dbReference type="PANTHER" id="PTHR13639">
    <property type="entry name" value="CYTOCHROME C OXIDASE ASSEMBLY FACTOR 4 HOMOLOG, MITOCHONDRIAL"/>
    <property type="match status" value="1"/>
</dbReference>
<dbReference type="PANTHER" id="PTHR13639:SF2">
    <property type="entry name" value="CYTOCHROME C OXIDASE ASSEMBLY FACTOR 4 HOMOLOG, MITOCHONDRIAL"/>
    <property type="match status" value="1"/>
</dbReference>
<name>A0A4U5NTT7_STECR</name>
<comment type="caution">
    <text evidence="2">The sequence shown here is derived from an EMBL/GenBank/DDBJ whole genome shotgun (WGS) entry which is preliminary data.</text>
</comment>
<reference evidence="2 3" key="1">
    <citation type="journal article" date="2015" name="Genome Biol.">
        <title>Comparative genomics of Steinernema reveals deeply conserved gene regulatory networks.</title>
        <authorList>
            <person name="Dillman A.R."/>
            <person name="Macchietto M."/>
            <person name="Porter C.F."/>
            <person name="Rogers A."/>
            <person name="Williams B."/>
            <person name="Antoshechkin I."/>
            <person name="Lee M.M."/>
            <person name="Goodwin Z."/>
            <person name="Lu X."/>
            <person name="Lewis E.E."/>
            <person name="Goodrich-Blair H."/>
            <person name="Stock S.P."/>
            <person name="Adams B.J."/>
            <person name="Sternberg P.W."/>
            <person name="Mortazavi A."/>
        </authorList>
    </citation>
    <scope>NUCLEOTIDE SEQUENCE [LARGE SCALE GENOMIC DNA]</scope>
    <source>
        <strain evidence="2 3">ALL</strain>
    </source>
</reference>
<dbReference type="InterPro" id="IPR039870">
    <property type="entry name" value="Coa4-like"/>
</dbReference>
<keyword evidence="3" id="KW-1185">Reference proteome</keyword>
<dbReference type="AlphaFoldDB" id="A0A4U5NTT7"/>
<dbReference type="Proteomes" id="UP000298663">
    <property type="component" value="Unassembled WGS sequence"/>
</dbReference>
<evidence type="ECO:0000313" key="3">
    <source>
        <dbReference type="Proteomes" id="UP000298663"/>
    </source>
</evidence>
<accession>A0A4U5NTT7</accession>
<dbReference type="STRING" id="34508.A0A4U5NTT7"/>
<evidence type="ECO:0000256" key="1">
    <source>
        <dbReference type="SAM" id="MobiDB-lite"/>
    </source>
</evidence>
<proteinExistence type="predicted"/>
<dbReference type="GO" id="GO:0005758">
    <property type="term" value="C:mitochondrial intermembrane space"/>
    <property type="evidence" value="ECO:0007669"/>
    <property type="project" value="InterPro"/>
</dbReference>
<evidence type="ECO:0008006" key="4">
    <source>
        <dbReference type="Google" id="ProtNLM"/>
    </source>
</evidence>
<evidence type="ECO:0000313" key="2">
    <source>
        <dbReference type="EMBL" id="TKR86543.1"/>
    </source>
</evidence>